<accession>A0A7J7K9K8</accession>
<protein>
    <submittedName>
        <fullName evidence="2">Uncharacterized protein</fullName>
    </submittedName>
</protein>
<organism evidence="2 3">
    <name type="scientific">Bugula neritina</name>
    <name type="common">Brown bryozoan</name>
    <name type="synonym">Sertularia neritina</name>
    <dbReference type="NCBI Taxonomy" id="10212"/>
    <lineage>
        <taxon>Eukaryota</taxon>
        <taxon>Metazoa</taxon>
        <taxon>Spiralia</taxon>
        <taxon>Lophotrochozoa</taxon>
        <taxon>Bryozoa</taxon>
        <taxon>Gymnolaemata</taxon>
        <taxon>Cheilostomatida</taxon>
        <taxon>Flustrina</taxon>
        <taxon>Buguloidea</taxon>
        <taxon>Bugulidae</taxon>
        <taxon>Bugula</taxon>
    </lineage>
</organism>
<name>A0A7J7K9K8_BUGNE</name>
<feature type="compositionally biased region" description="Basic and acidic residues" evidence="1">
    <location>
        <begin position="133"/>
        <end position="142"/>
    </location>
</feature>
<feature type="compositionally biased region" description="Basic and acidic residues" evidence="1">
    <location>
        <begin position="95"/>
        <end position="123"/>
    </location>
</feature>
<sequence length="171" mass="18437">MVKVMSQKLTQRQLVKEASRTEKTETVKASAKVASENVTAVAAVTAANSGSGVTTEDNINSETKKDKTVTWNSNVTSPKPTTRKSKKIKKIQKKSALESVKEEDNANTKVDAKSAKVEEEKEPQPLAAAVPQSKEEDGEKHVAVPPSPSLKGEGTVCIVAKQRGYFIVKTE</sequence>
<feature type="region of interest" description="Disordered" evidence="1">
    <location>
        <begin position="1"/>
        <end position="25"/>
    </location>
</feature>
<proteinExistence type="predicted"/>
<feature type="region of interest" description="Disordered" evidence="1">
    <location>
        <begin position="49"/>
        <end position="152"/>
    </location>
</feature>
<comment type="caution">
    <text evidence="2">The sequence shown here is derived from an EMBL/GenBank/DDBJ whole genome shotgun (WGS) entry which is preliminary data.</text>
</comment>
<dbReference type="AlphaFoldDB" id="A0A7J7K9K8"/>
<keyword evidence="3" id="KW-1185">Reference proteome</keyword>
<evidence type="ECO:0000313" key="3">
    <source>
        <dbReference type="Proteomes" id="UP000593567"/>
    </source>
</evidence>
<evidence type="ECO:0000313" key="2">
    <source>
        <dbReference type="EMBL" id="KAF6035332.1"/>
    </source>
</evidence>
<reference evidence="2" key="1">
    <citation type="submission" date="2020-06" db="EMBL/GenBank/DDBJ databases">
        <title>Draft genome of Bugula neritina, a colonial animal packing powerful symbionts and potential medicines.</title>
        <authorList>
            <person name="Rayko M."/>
        </authorList>
    </citation>
    <scope>NUCLEOTIDE SEQUENCE [LARGE SCALE GENOMIC DNA]</scope>
    <source>
        <strain evidence="2">Kwan_BN1</strain>
    </source>
</reference>
<gene>
    <name evidence="2" type="ORF">EB796_006358</name>
</gene>
<feature type="compositionally biased region" description="Basic residues" evidence="1">
    <location>
        <begin position="81"/>
        <end position="93"/>
    </location>
</feature>
<dbReference type="Proteomes" id="UP000593567">
    <property type="component" value="Unassembled WGS sequence"/>
</dbReference>
<dbReference type="EMBL" id="VXIV02000893">
    <property type="protein sequence ID" value="KAF6035332.1"/>
    <property type="molecule type" value="Genomic_DNA"/>
</dbReference>
<feature type="compositionally biased region" description="Basic and acidic residues" evidence="1">
    <location>
        <begin position="14"/>
        <end position="25"/>
    </location>
</feature>
<evidence type="ECO:0000256" key="1">
    <source>
        <dbReference type="SAM" id="MobiDB-lite"/>
    </source>
</evidence>